<gene>
    <name evidence="2" type="ORF">CHIRRI_LOCUS11850</name>
</gene>
<reference evidence="2" key="1">
    <citation type="submission" date="2022-01" db="EMBL/GenBank/DDBJ databases">
        <authorList>
            <person name="King R."/>
        </authorList>
    </citation>
    <scope>NUCLEOTIDE SEQUENCE</scope>
</reference>
<keyword evidence="1" id="KW-0812">Transmembrane</keyword>
<evidence type="ECO:0000313" key="3">
    <source>
        <dbReference type="Proteomes" id="UP001153620"/>
    </source>
</evidence>
<dbReference type="EMBL" id="OU895879">
    <property type="protein sequence ID" value="CAG9809018.1"/>
    <property type="molecule type" value="Genomic_DNA"/>
</dbReference>
<sequence>MNPYKSERALAYLYVIGCLSSLLTVICTSILWLHWRVVLNTCAGNFQTYPSYYDERDCGCFLYASDTLSYFVGSSVGWCYFGAFGLILPLTFFFMLGCFHVFRVCFRNEGRPRDTKFEHSQRSNEVMHLTIEQELGEGNPISPTYWMPTTVIASLMFIYSLIHAIILTDGFWKTCKQYRSRIVKYTNAQGGQMVGVLQHRLTCGAIFDFMDYLHEDLSYERRRDYRINSAIPYYISLFGAWIACICLVGIIIINIRRYVDTKRIRI</sequence>
<dbReference type="OrthoDB" id="8186944at2759"/>
<organism evidence="2 3">
    <name type="scientific">Chironomus riparius</name>
    <dbReference type="NCBI Taxonomy" id="315576"/>
    <lineage>
        <taxon>Eukaryota</taxon>
        <taxon>Metazoa</taxon>
        <taxon>Ecdysozoa</taxon>
        <taxon>Arthropoda</taxon>
        <taxon>Hexapoda</taxon>
        <taxon>Insecta</taxon>
        <taxon>Pterygota</taxon>
        <taxon>Neoptera</taxon>
        <taxon>Endopterygota</taxon>
        <taxon>Diptera</taxon>
        <taxon>Nematocera</taxon>
        <taxon>Chironomoidea</taxon>
        <taxon>Chironomidae</taxon>
        <taxon>Chironominae</taxon>
        <taxon>Chironomus</taxon>
    </lineage>
</organism>
<feature type="transmembrane region" description="Helical" evidence="1">
    <location>
        <begin position="231"/>
        <end position="255"/>
    </location>
</feature>
<reference evidence="2" key="2">
    <citation type="submission" date="2022-10" db="EMBL/GenBank/DDBJ databases">
        <authorList>
            <consortium name="ENA_rothamsted_submissions"/>
            <consortium name="culmorum"/>
            <person name="King R."/>
        </authorList>
    </citation>
    <scope>NUCLEOTIDE SEQUENCE</scope>
</reference>
<keyword evidence="1" id="KW-1133">Transmembrane helix</keyword>
<dbReference type="Proteomes" id="UP001153620">
    <property type="component" value="Chromosome 3"/>
</dbReference>
<accession>A0A9N9WX47</accession>
<feature type="transmembrane region" description="Helical" evidence="1">
    <location>
        <begin position="80"/>
        <end position="106"/>
    </location>
</feature>
<feature type="transmembrane region" description="Helical" evidence="1">
    <location>
        <begin position="145"/>
        <end position="166"/>
    </location>
</feature>
<dbReference type="AlphaFoldDB" id="A0A9N9WX47"/>
<feature type="transmembrane region" description="Helical" evidence="1">
    <location>
        <begin position="12"/>
        <end position="35"/>
    </location>
</feature>
<protein>
    <submittedName>
        <fullName evidence="2">Uncharacterized protein</fullName>
    </submittedName>
</protein>
<name>A0A9N9WX47_9DIPT</name>
<proteinExistence type="predicted"/>
<keyword evidence="3" id="KW-1185">Reference proteome</keyword>
<evidence type="ECO:0000313" key="2">
    <source>
        <dbReference type="EMBL" id="CAG9809018.1"/>
    </source>
</evidence>
<evidence type="ECO:0000256" key="1">
    <source>
        <dbReference type="SAM" id="Phobius"/>
    </source>
</evidence>
<keyword evidence="1" id="KW-0472">Membrane</keyword>